<dbReference type="GO" id="GO:0030313">
    <property type="term" value="C:cell envelope"/>
    <property type="evidence" value="ECO:0007669"/>
    <property type="project" value="UniProtKB-SubCell"/>
</dbReference>
<keyword evidence="6" id="KW-1185">Reference proteome</keyword>
<dbReference type="GO" id="GO:0030246">
    <property type="term" value="F:carbohydrate binding"/>
    <property type="evidence" value="ECO:0007669"/>
    <property type="project" value="UniProtKB-ARBA"/>
</dbReference>
<dbReference type="InterPro" id="IPR025997">
    <property type="entry name" value="SBP_2_dom"/>
</dbReference>
<evidence type="ECO:0000256" key="3">
    <source>
        <dbReference type="ARBA" id="ARBA00022729"/>
    </source>
</evidence>
<dbReference type="Gene3D" id="3.40.50.2300">
    <property type="match status" value="2"/>
</dbReference>
<dbReference type="PROSITE" id="PS50932">
    <property type="entry name" value="HTH_LACI_2"/>
    <property type="match status" value="1"/>
</dbReference>
<evidence type="ECO:0000256" key="1">
    <source>
        <dbReference type="ARBA" id="ARBA00004196"/>
    </source>
</evidence>
<reference evidence="5 6" key="1">
    <citation type="submission" date="2019-08" db="EMBL/GenBank/DDBJ databases">
        <title>Prosopis cineraria nodule microbiome.</title>
        <authorList>
            <person name="Ali R."/>
            <person name="Chaluvadi S.R."/>
            <person name="Wang X."/>
        </authorList>
    </citation>
    <scope>NUCLEOTIDE SEQUENCE [LARGE SCALE GENOMIC DNA]</scope>
    <source>
        <strain evidence="5 6">BG7</strain>
    </source>
</reference>
<feature type="domain" description="HTH lacI-type" evidence="4">
    <location>
        <begin position="5"/>
        <end position="49"/>
    </location>
</feature>
<dbReference type="InterPro" id="IPR028082">
    <property type="entry name" value="Peripla_BP_I"/>
</dbReference>
<dbReference type="Proteomes" id="UP000326881">
    <property type="component" value="Chromosome"/>
</dbReference>
<dbReference type="GO" id="GO:0003677">
    <property type="term" value="F:DNA binding"/>
    <property type="evidence" value="ECO:0007669"/>
    <property type="project" value="InterPro"/>
</dbReference>
<accession>A0A5Q0C4Q3</accession>
<dbReference type="GO" id="GO:0006355">
    <property type="term" value="P:regulation of DNA-templated transcription"/>
    <property type="evidence" value="ECO:0007669"/>
    <property type="project" value="InterPro"/>
</dbReference>
<dbReference type="InterPro" id="IPR000843">
    <property type="entry name" value="HTH_LacI"/>
</dbReference>
<dbReference type="SMART" id="SM00354">
    <property type="entry name" value="HTH_LACI"/>
    <property type="match status" value="1"/>
</dbReference>
<dbReference type="SUPFAM" id="SSF53822">
    <property type="entry name" value="Periplasmic binding protein-like I"/>
    <property type="match status" value="1"/>
</dbReference>
<dbReference type="KEGG" id="rgr:FZ934_08590"/>
<evidence type="ECO:0000256" key="2">
    <source>
        <dbReference type="ARBA" id="ARBA00007639"/>
    </source>
</evidence>
<dbReference type="Gene3D" id="1.10.260.40">
    <property type="entry name" value="lambda repressor-like DNA-binding domains"/>
    <property type="match status" value="1"/>
</dbReference>
<dbReference type="OrthoDB" id="9805774at2"/>
<dbReference type="CDD" id="cd06307">
    <property type="entry name" value="PBP1_sugar_binding"/>
    <property type="match status" value="1"/>
</dbReference>
<sequence>MTKRVTVKDVAKQAGLSATTVDRALNGRFKVRPETLRRIAEAAQAVGFHGQRLVEERLREDLPVCKLGFLLLDGAHFSFNRGLGARIEHEVRSLTDARGQAVVRYVPWADAGAIAKRLLELGESVQAIAAICIDHPLVTSAVATLKTQGVPVFSLLSDFAAGVREGYVGLNNRKAGRAGGWFVARMATRPGKVSVMVGSNRFHGHEMREIGFRSLLRERAPHLEVIDTVVNPGSEAAAYDATKALLARYPDLVAINVAGFGPEGVIEAVRESSKAREIILICNEATAESTEALAEEVVTLVIDTPLDPMCRDVVTLMRESLQSSGGQGQHFIQFNLLTPESL</sequence>
<name>A0A5Q0C4Q3_9HYPH</name>
<dbReference type="AlphaFoldDB" id="A0A5Q0C4Q3"/>
<dbReference type="InterPro" id="IPR010982">
    <property type="entry name" value="Lambda_DNA-bd_dom_sf"/>
</dbReference>
<evidence type="ECO:0000313" key="5">
    <source>
        <dbReference type="EMBL" id="QFY60482.1"/>
    </source>
</evidence>
<dbReference type="SUPFAM" id="SSF47413">
    <property type="entry name" value="lambda repressor-like DNA-binding domains"/>
    <property type="match status" value="1"/>
</dbReference>
<organism evidence="5 6">
    <name type="scientific">Rhizobium grahamii</name>
    <dbReference type="NCBI Taxonomy" id="1120045"/>
    <lineage>
        <taxon>Bacteria</taxon>
        <taxon>Pseudomonadati</taxon>
        <taxon>Pseudomonadota</taxon>
        <taxon>Alphaproteobacteria</taxon>
        <taxon>Hyphomicrobiales</taxon>
        <taxon>Rhizobiaceae</taxon>
        <taxon>Rhizobium/Agrobacterium group</taxon>
        <taxon>Rhizobium</taxon>
    </lineage>
</organism>
<protein>
    <submittedName>
        <fullName evidence="5">LacI family transcriptional regulator</fullName>
    </submittedName>
</protein>
<proteinExistence type="inferred from homology"/>
<dbReference type="PANTHER" id="PTHR46847">
    <property type="entry name" value="D-ALLOSE-BINDING PERIPLASMIC PROTEIN-RELATED"/>
    <property type="match status" value="1"/>
</dbReference>
<evidence type="ECO:0000313" key="6">
    <source>
        <dbReference type="Proteomes" id="UP000326881"/>
    </source>
</evidence>
<gene>
    <name evidence="5" type="ORF">FZ934_08590</name>
</gene>
<dbReference type="EMBL" id="CP043498">
    <property type="protein sequence ID" value="QFY60482.1"/>
    <property type="molecule type" value="Genomic_DNA"/>
</dbReference>
<dbReference type="Pfam" id="PF00356">
    <property type="entry name" value="LacI"/>
    <property type="match status" value="1"/>
</dbReference>
<comment type="subcellular location">
    <subcellularLocation>
        <location evidence="1">Cell envelope</location>
    </subcellularLocation>
</comment>
<dbReference type="CDD" id="cd01392">
    <property type="entry name" value="HTH_LacI"/>
    <property type="match status" value="1"/>
</dbReference>
<comment type="similarity">
    <text evidence="2">Belongs to the bacterial solute-binding protein 2 family.</text>
</comment>
<dbReference type="Pfam" id="PF13407">
    <property type="entry name" value="Peripla_BP_4"/>
    <property type="match status" value="1"/>
</dbReference>
<dbReference type="PANTHER" id="PTHR46847:SF1">
    <property type="entry name" value="D-ALLOSE-BINDING PERIPLASMIC PROTEIN-RELATED"/>
    <property type="match status" value="1"/>
</dbReference>
<keyword evidence="3" id="KW-0732">Signal</keyword>
<evidence type="ECO:0000259" key="4">
    <source>
        <dbReference type="PROSITE" id="PS50932"/>
    </source>
</evidence>